<sequence length="93" mass="10945">MLYFYDDVETRHLLASYLKQQRKQAKLSREQLAQKAQVPASTIRRFETTGNISLKQFLALWLVLDNLERLVELTQPKPAMPKTIEEVLGEYHR</sequence>
<reference evidence="2" key="1">
    <citation type="submission" date="2022-01" db="EMBL/GenBank/DDBJ databases">
        <title>Neisseria sp. ZJ104.</title>
        <authorList>
            <person name="Yang C."/>
        </authorList>
    </citation>
    <scope>NUCLEOTIDE SEQUENCE</scope>
    <source>
        <strain evidence="2">ZJ104</strain>
    </source>
</reference>
<dbReference type="CDD" id="cd00093">
    <property type="entry name" value="HTH_XRE"/>
    <property type="match status" value="1"/>
</dbReference>
<accession>A0AAW5AG32</accession>
<dbReference type="Gene3D" id="1.10.260.40">
    <property type="entry name" value="lambda repressor-like DNA-binding domains"/>
    <property type="match status" value="1"/>
</dbReference>
<dbReference type="GO" id="GO:0003677">
    <property type="term" value="F:DNA binding"/>
    <property type="evidence" value="ECO:0007669"/>
    <property type="project" value="InterPro"/>
</dbReference>
<dbReference type="EMBL" id="JAKKDL010000007">
    <property type="protein sequence ID" value="MCF7530040.1"/>
    <property type="molecule type" value="Genomic_DNA"/>
</dbReference>
<dbReference type="RefSeq" id="WP_237092926.1">
    <property type="nucleotide sequence ID" value="NZ_JAKKDL010000007.1"/>
</dbReference>
<dbReference type="Proteomes" id="UP001201397">
    <property type="component" value="Unassembled WGS sequence"/>
</dbReference>
<dbReference type="AlphaFoldDB" id="A0AAW5AG32"/>
<dbReference type="SMART" id="SM00530">
    <property type="entry name" value="HTH_XRE"/>
    <property type="match status" value="1"/>
</dbReference>
<dbReference type="PROSITE" id="PS50943">
    <property type="entry name" value="HTH_CROC1"/>
    <property type="match status" value="1"/>
</dbReference>
<dbReference type="InterPro" id="IPR001387">
    <property type="entry name" value="Cro/C1-type_HTH"/>
</dbReference>
<dbReference type="SUPFAM" id="SSF47413">
    <property type="entry name" value="lambda repressor-like DNA-binding domains"/>
    <property type="match status" value="1"/>
</dbReference>
<dbReference type="InterPro" id="IPR010982">
    <property type="entry name" value="Lambda_DNA-bd_dom_sf"/>
</dbReference>
<evidence type="ECO:0000259" key="1">
    <source>
        <dbReference type="PROSITE" id="PS50943"/>
    </source>
</evidence>
<proteinExistence type="predicted"/>
<evidence type="ECO:0000313" key="3">
    <source>
        <dbReference type="Proteomes" id="UP001201397"/>
    </source>
</evidence>
<name>A0AAW5AG32_9NEIS</name>
<protein>
    <submittedName>
        <fullName evidence="2">Helix-turn-helix domain-containing protein</fullName>
    </submittedName>
</protein>
<evidence type="ECO:0000313" key="2">
    <source>
        <dbReference type="EMBL" id="MCF7530040.1"/>
    </source>
</evidence>
<dbReference type="Pfam" id="PF13560">
    <property type="entry name" value="HTH_31"/>
    <property type="match status" value="1"/>
</dbReference>
<comment type="caution">
    <text evidence="2">The sequence shown here is derived from an EMBL/GenBank/DDBJ whole genome shotgun (WGS) entry which is preliminary data.</text>
</comment>
<gene>
    <name evidence="2" type="ORF">L4H06_07370</name>
</gene>
<feature type="domain" description="HTH cro/C1-type" evidence="1">
    <location>
        <begin position="18"/>
        <end position="48"/>
    </location>
</feature>
<organism evidence="2 3">
    <name type="scientific">Neisseria lisongii</name>
    <dbReference type="NCBI Taxonomy" id="2912188"/>
    <lineage>
        <taxon>Bacteria</taxon>
        <taxon>Pseudomonadati</taxon>
        <taxon>Pseudomonadota</taxon>
        <taxon>Betaproteobacteria</taxon>
        <taxon>Neisseriales</taxon>
        <taxon>Neisseriaceae</taxon>
        <taxon>Neisseria</taxon>
    </lineage>
</organism>